<proteinExistence type="predicted"/>
<protein>
    <submittedName>
        <fullName evidence="1">Uncharacterized protein</fullName>
    </submittedName>
</protein>
<accession>A0A4Z2FZ24</accession>
<organism evidence="1 2">
    <name type="scientific">Liparis tanakae</name>
    <name type="common">Tanaka's snailfish</name>
    <dbReference type="NCBI Taxonomy" id="230148"/>
    <lineage>
        <taxon>Eukaryota</taxon>
        <taxon>Metazoa</taxon>
        <taxon>Chordata</taxon>
        <taxon>Craniata</taxon>
        <taxon>Vertebrata</taxon>
        <taxon>Euteleostomi</taxon>
        <taxon>Actinopterygii</taxon>
        <taxon>Neopterygii</taxon>
        <taxon>Teleostei</taxon>
        <taxon>Neoteleostei</taxon>
        <taxon>Acanthomorphata</taxon>
        <taxon>Eupercaria</taxon>
        <taxon>Perciformes</taxon>
        <taxon>Cottioidei</taxon>
        <taxon>Cottales</taxon>
        <taxon>Liparidae</taxon>
        <taxon>Liparis</taxon>
    </lineage>
</organism>
<evidence type="ECO:0000313" key="2">
    <source>
        <dbReference type="Proteomes" id="UP000314294"/>
    </source>
</evidence>
<gene>
    <name evidence="1" type="ORF">EYF80_043240</name>
</gene>
<dbReference type="AlphaFoldDB" id="A0A4Z2FZ24"/>
<dbReference type="Proteomes" id="UP000314294">
    <property type="component" value="Unassembled WGS sequence"/>
</dbReference>
<dbReference type="EMBL" id="SRLO01000783">
    <property type="protein sequence ID" value="TNN46566.1"/>
    <property type="molecule type" value="Genomic_DNA"/>
</dbReference>
<comment type="caution">
    <text evidence="1">The sequence shown here is derived from an EMBL/GenBank/DDBJ whole genome shotgun (WGS) entry which is preliminary data.</text>
</comment>
<name>A0A4Z2FZ24_9TELE</name>
<sequence length="74" mass="7718">MVRLYVPAGHGNWVPYAPVGWPALWPGGLQRAASAPTHGEDDAEAALQLQTVCPAVEDVRGGQGSGWDIPPSGQ</sequence>
<keyword evidence="2" id="KW-1185">Reference proteome</keyword>
<evidence type="ECO:0000313" key="1">
    <source>
        <dbReference type="EMBL" id="TNN46566.1"/>
    </source>
</evidence>
<reference evidence="1 2" key="1">
    <citation type="submission" date="2019-03" db="EMBL/GenBank/DDBJ databases">
        <title>First draft genome of Liparis tanakae, snailfish: a comprehensive survey of snailfish specific genes.</title>
        <authorList>
            <person name="Kim W."/>
            <person name="Song I."/>
            <person name="Jeong J.-H."/>
            <person name="Kim D."/>
            <person name="Kim S."/>
            <person name="Ryu S."/>
            <person name="Song J.Y."/>
            <person name="Lee S.K."/>
        </authorList>
    </citation>
    <scope>NUCLEOTIDE SEQUENCE [LARGE SCALE GENOMIC DNA]</scope>
    <source>
        <tissue evidence="1">Muscle</tissue>
    </source>
</reference>